<comment type="caution">
    <text evidence="4">The sequence shown here is derived from an EMBL/GenBank/DDBJ whole genome shotgun (WGS) entry which is preliminary data.</text>
</comment>
<dbReference type="EMBL" id="RWGY01000185">
    <property type="protein sequence ID" value="TVU03376.1"/>
    <property type="molecule type" value="Genomic_DNA"/>
</dbReference>
<feature type="domain" description="NTF2" evidence="2">
    <location>
        <begin position="30"/>
        <end position="147"/>
    </location>
</feature>
<dbReference type="InterPro" id="IPR032710">
    <property type="entry name" value="NTF2-like_dom_sf"/>
</dbReference>
<dbReference type="Gramene" id="TVU03376">
    <property type="protein sequence ID" value="TVU03376"/>
    <property type="gene ID" value="EJB05_51067"/>
</dbReference>
<organism evidence="4 5">
    <name type="scientific">Eragrostis curvula</name>
    <name type="common">weeping love grass</name>
    <dbReference type="NCBI Taxonomy" id="38414"/>
    <lineage>
        <taxon>Eukaryota</taxon>
        <taxon>Viridiplantae</taxon>
        <taxon>Streptophyta</taxon>
        <taxon>Embryophyta</taxon>
        <taxon>Tracheophyta</taxon>
        <taxon>Spermatophyta</taxon>
        <taxon>Magnoliopsida</taxon>
        <taxon>Liliopsida</taxon>
        <taxon>Poales</taxon>
        <taxon>Poaceae</taxon>
        <taxon>PACMAD clade</taxon>
        <taxon>Chloridoideae</taxon>
        <taxon>Eragrostideae</taxon>
        <taxon>Eragrostidinae</taxon>
        <taxon>Eragrostis</taxon>
    </lineage>
</organism>
<dbReference type="InterPro" id="IPR018222">
    <property type="entry name" value="Nuclear_transport_factor_2_euk"/>
</dbReference>
<accession>A0A5J9SWT4</accession>
<dbReference type="InterPro" id="IPR002075">
    <property type="entry name" value="NTF2_dom"/>
</dbReference>
<reference evidence="4 5" key="1">
    <citation type="journal article" date="2019" name="Sci. Rep.">
        <title>A high-quality genome of Eragrostis curvula grass provides insights into Poaceae evolution and supports new strategies to enhance forage quality.</title>
        <authorList>
            <person name="Carballo J."/>
            <person name="Santos B.A.C.M."/>
            <person name="Zappacosta D."/>
            <person name="Garbus I."/>
            <person name="Selva J.P."/>
            <person name="Gallo C.A."/>
            <person name="Diaz A."/>
            <person name="Albertini E."/>
            <person name="Caccamo M."/>
            <person name="Echenique V."/>
        </authorList>
    </citation>
    <scope>NUCLEOTIDE SEQUENCE [LARGE SCALE GENOMIC DNA]</scope>
    <source>
        <strain evidence="5">cv. Victoria</strain>
        <tissue evidence="4">Leaf</tissue>
    </source>
</reference>
<proteinExistence type="predicted"/>
<dbReference type="CDD" id="cd00780">
    <property type="entry name" value="NTF2"/>
    <property type="match status" value="1"/>
</dbReference>
<dbReference type="EMBL" id="RWGY01000185">
    <property type="protein sequence ID" value="TVU03387.1"/>
    <property type="molecule type" value="Genomic_DNA"/>
</dbReference>
<name>A0A5J9SWT4_9POAL</name>
<evidence type="ECO:0000256" key="1">
    <source>
        <dbReference type="ARBA" id="ARBA00022884"/>
    </source>
</evidence>
<dbReference type="Gene3D" id="3.10.450.50">
    <property type="match status" value="1"/>
</dbReference>
<dbReference type="Proteomes" id="UP000324897">
    <property type="component" value="Unassembled WGS sequence"/>
</dbReference>
<keyword evidence="5" id="KW-1185">Reference proteome</keyword>
<sequence length="159" mass="17483">MDKPPHVSAAAIAAARSEVAADLRLHAHQVGNAFVQDYYAKLRHSPEQVRGFYHEGSRLTRPNAGGGVDTVTTLEDINRKIMAMDAATRTTVRERVSCFGGANGVILIMVIGSHDAPNNSRTRFNQTFVIGPREGGRYSVLDDTLSYDFRDNAPTLRRL</sequence>
<dbReference type="PANTHER" id="PTHR10693:SF20">
    <property type="entry name" value="AT27578P"/>
    <property type="match status" value="1"/>
</dbReference>
<gene>
    <name evidence="3" type="ORF">EJB05_51067</name>
    <name evidence="4" type="ORF">EJB05_51078</name>
</gene>
<evidence type="ECO:0000259" key="2">
    <source>
        <dbReference type="PROSITE" id="PS50177"/>
    </source>
</evidence>
<evidence type="ECO:0000313" key="4">
    <source>
        <dbReference type="EMBL" id="TVU03387.1"/>
    </source>
</evidence>
<evidence type="ECO:0000313" key="3">
    <source>
        <dbReference type="EMBL" id="TVU03376.1"/>
    </source>
</evidence>
<keyword evidence="1" id="KW-0694">RNA-binding</keyword>
<evidence type="ECO:0000313" key="5">
    <source>
        <dbReference type="Proteomes" id="UP000324897"/>
    </source>
</evidence>
<dbReference type="GO" id="GO:0005829">
    <property type="term" value="C:cytosol"/>
    <property type="evidence" value="ECO:0007669"/>
    <property type="project" value="TreeGrafter"/>
</dbReference>
<dbReference type="Pfam" id="PF02136">
    <property type="entry name" value="NTF2"/>
    <property type="match status" value="1"/>
</dbReference>
<dbReference type="AlphaFoldDB" id="A0A5J9SWT4"/>
<dbReference type="GO" id="GO:0003729">
    <property type="term" value="F:mRNA binding"/>
    <property type="evidence" value="ECO:0007669"/>
    <property type="project" value="TreeGrafter"/>
</dbReference>
<dbReference type="GO" id="GO:1990904">
    <property type="term" value="C:ribonucleoprotein complex"/>
    <property type="evidence" value="ECO:0007669"/>
    <property type="project" value="TreeGrafter"/>
</dbReference>
<dbReference type="InterPro" id="IPR039539">
    <property type="entry name" value="Ras_GTPase_bind_prot"/>
</dbReference>
<dbReference type="PROSITE" id="PS50177">
    <property type="entry name" value="NTF2_DOMAIN"/>
    <property type="match status" value="1"/>
</dbReference>
<dbReference type="Gramene" id="TVU03387">
    <property type="protein sequence ID" value="TVU03387"/>
    <property type="gene ID" value="EJB05_51078"/>
</dbReference>
<dbReference type="PANTHER" id="PTHR10693">
    <property type="entry name" value="RAS GTPASE-ACTIVATING PROTEIN-BINDING PROTEIN"/>
    <property type="match status" value="1"/>
</dbReference>
<protein>
    <recommendedName>
        <fullName evidence="2">NTF2 domain-containing protein</fullName>
    </recommendedName>
</protein>
<dbReference type="SUPFAM" id="SSF54427">
    <property type="entry name" value="NTF2-like"/>
    <property type="match status" value="1"/>
</dbReference>
<dbReference type="OrthoDB" id="339151at2759"/>